<feature type="transmembrane region" description="Helical" evidence="1">
    <location>
        <begin position="308"/>
        <end position="330"/>
    </location>
</feature>
<accession>A0ABS7AS83</accession>
<feature type="transmembrane region" description="Helical" evidence="1">
    <location>
        <begin position="181"/>
        <end position="202"/>
    </location>
</feature>
<evidence type="ECO:0000256" key="1">
    <source>
        <dbReference type="SAM" id="Phobius"/>
    </source>
</evidence>
<comment type="caution">
    <text evidence="3">The sequence shown here is derived from an EMBL/GenBank/DDBJ whole genome shotgun (WGS) entry which is preliminary data.</text>
</comment>
<feature type="transmembrane region" description="Helical" evidence="1">
    <location>
        <begin position="240"/>
        <end position="261"/>
    </location>
</feature>
<feature type="domain" description="CAAX prenyl protease 2/Lysostaphin resistance protein A-like" evidence="2">
    <location>
        <begin position="118"/>
        <end position="204"/>
    </location>
</feature>
<dbReference type="RefSeq" id="WP_219780939.1">
    <property type="nucleotide sequence ID" value="NZ_JAHXPT010000014.1"/>
</dbReference>
<dbReference type="Proteomes" id="UP001519921">
    <property type="component" value="Unassembled WGS sequence"/>
</dbReference>
<evidence type="ECO:0000259" key="2">
    <source>
        <dbReference type="Pfam" id="PF02517"/>
    </source>
</evidence>
<keyword evidence="1" id="KW-1133">Transmembrane helix</keyword>
<evidence type="ECO:0000313" key="4">
    <source>
        <dbReference type="Proteomes" id="UP001519921"/>
    </source>
</evidence>
<evidence type="ECO:0000313" key="3">
    <source>
        <dbReference type="EMBL" id="MBW6411477.1"/>
    </source>
</evidence>
<reference evidence="3 4" key="1">
    <citation type="submission" date="2021-07" db="EMBL/GenBank/DDBJ databases">
        <title>Clostridium weizhouense sp. nov., an anaerobic bacterium isolated from activated sludge of Petroleum wastewater.</title>
        <authorList>
            <person name="Li Q."/>
        </authorList>
    </citation>
    <scope>NUCLEOTIDE SEQUENCE [LARGE SCALE GENOMIC DNA]</scope>
    <source>
        <strain evidence="3 4">YB-6</strain>
    </source>
</reference>
<feature type="transmembrane region" description="Helical" evidence="1">
    <location>
        <begin position="41"/>
        <end position="59"/>
    </location>
</feature>
<protein>
    <submittedName>
        <fullName evidence="3">CPBP family intramembrane metalloprotease</fullName>
    </submittedName>
</protein>
<keyword evidence="1" id="KW-0812">Transmembrane</keyword>
<sequence>MKKTFRANLYFLVILLGEIIAPFFLINIYNAIGISDIRLQLFLNHMVLFILPAILYVLIVKPDIKQTFKLNKLHLKDFFLIIALSVLCQPLVTLFSLITSFFFENDIANFVSEISSTSFIVMLLLMAVMPAITEEITLRGIVQAGYDDKSDFKTCIVIGLFFGIFHLNGQQFLYAAVLGGILAYLVRITNSIFASMTFHFMINGTSVVMQKVLTFVNAKFGIQESAEQIAIKSLSIKEKLVLLGEYSIIGLISGILTILLLKKIKKINDQRKEGFSNNILACNGISYKEYISYDNKNIVVKDKAYDKIINWPLVVTIVIYLIYMSIEIYARYILVK</sequence>
<feature type="transmembrane region" description="Helical" evidence="1">
    <location>
        <begin position="79"/>
        <end position="102"/>
    </location>
</feature>
<dbReference type="InterPro" id="IPR003675">
    <property type="entry name" value="Rce1/LyrA-like_dom"/>
</dbReference>
<dbReference type="EMBL" id="JAHXPT010000014">
    <property type="protein sequence ID" value="MBW6411477.1"/>
    <property type="molecule type" value="Genomic_DNA"/>
</dbReference>
<organism evidence="3 4">
    <name type="scientific">Clostridium weizhouense</name>
    <dbReference type="NCBI Taxonomy" id="2859781"/>
    <lineage>
        <taxon>Bacteria</taxon>
        <taxon>Bacillati</taxon>
        <taxon>Bacillota</taxon>
        <taxon>Clostridia</taxon>
        <taxon>Eubacteriales</taxon>
        <taxon>Clostridiaceae</taxon>
        <taxon>Clostridium</taxon>
    </lineage>
</organism>
<keyword evidence="4" id="KW-1185">Reference proteome</keyword>
<gene>
    <name evidence="3" type="ORF">KYD98_15420</name>
</gene>
<dbReference type="GO" id="GO:0008237">
    <property type="term" value="F:metallopeptidase activity"/>
    <property type="evidence" value="ECO:0007669"/>
    <property type="project" value="UniProtKB-KW"/>
</dbReference>
<name>A0ABS7AS83_9CLOT</name>
<feature type="transmembrane region" description="Helical" evidence="1">
    <location>
        <begin position="7"/>
        <end position="29"/>
    </location>
</feature>
<keyword evidence="3" id="KW-0482">Metalloprotease</keyword>
<keyword evidence="3" id="KW-0645">Protease</keyword>
<dbReference type="Pfam" id="PF02517">
    <property type="entry name" value="Rce1-like"/>
    <property type="match status" value="1"/>
</dbReference>
<proteinExistence type="predicted"/>
<keyword evidence="3" id="KW-0378">Hydrolase</keyword>
<keyword evidence="1" id="KW-0472">Membrane</keyword>
<feature type="transmembrane region" description="Helical" evidence="1">
    <location>
        <begin position="114"/>
        <end position="132"/>
    </location>
</feature>